<dbReference type="InterPro" id="IPR014036">
    <property type="entry name" value="DeoR-like_C"/>
</dbReference>
<dbReference type="SUPFAM" id="SSF100950">
    <property type="entry name" value="NagB/RpiA/CoA transferase-like"/>
    <property type="match status" value="1"/>
</dbReference>
<name>A0A6J6Q334_9ZZZZ</name>
<organism evidence="6">
    <name type="scientific">freshwater metagenome</name>
    <dbReference type="NCBI Taxonomy" id="449393"/>
    <lineage>
        <taxon>unclassified sequences</taxon>
        <taxon>metagenomes</taxon>
        <taxon>ecological metagenomes</taxon>
    </lineage>
</organism>
<dbReference type="InterPro" id="IPR036388">
    <property type="entry name" value="WH-like_DNA-bd_sf"/>
</dbReference>
<dbReference type="GO" id="GO:0003677">
    <property type="term" value="F:DNA binding"/>
    <property type="evidence" value="ECO:0007669"/>
    <property type="project" value="UniProtKB-KW"/>
</dbReference>
<evidence type="ECO:0000256" key="2">
    <source>
        <dbReference type="ARBA" id="ARBA00023015"/>
    </source>
</evidence>
<dbReference type="Gene3D" id="3.40.50.1360">
    <property type="match status" value="1"/>
</dbReference>
<dbReference type="SUPFAM" id="SSF46785">
    <property type="entry name" value="Winged helix' DNA-binding domain"/>
    <property type="match status" value="1"/>
</dbReference>
<dbReference type="InterPro" id="IPR001034">
    <property type="entry name" value="DeoR_HTH"/>
</dbReference>
<dbReference type="AlphaFoldDB" id="A0A6J6Q334"/>
<keyword evidence="1" id="KW-0678">Repressor</keyword>
<dbReference type="PRINTS" id="PR00037">
    <property type="entry name" value="HTHLACR"/>
</dbReference>
<dbReference type="InterPro" id="IPR037171">
    <property type="entry name" value="NagB/RpiA_transferase-like"/>
</dbReference>
<dbReference type="GO" id="GO:0003700">
    <property type="term" value="F:DNA-binding transcription factor activity"/>
    <property type="evidence" value="ECO:0007669"/>
    <property type="project" value="InterPro"/>
</dbReference>
<dbReference type="InterPro" id="IPR050313">
    <property type="entry name" value="Carb_Metab_HTH_regulators"/>
</dbReference>
<protein>
    <submittedName>
        <fullName evidence="6">Unannotated protein</fullName>
    </submittedName>
</protein>
<dbReference type="PANTHER" id="PTHR30363">
    <property type="entry name" value="HTH-TYPE TRANSCRIPTIONAL REGULATOR SRLR-RELATED"/>
    <property type="match status" value="1"/>
</dbReference>
<dbReference type="SMART" id="SM01134">
    <property type="entry name" value="DeoRC"/>
    <property type="match status" value="1"/>
</dbReference>
<dbReference type="PROSITE" id="PS00894">
    <property type="entry name" value="HTH_DEOR_1"/>
    <property type="match status" value="1"/>
</dbReference>
<keyword evidence="2" id="KW-0805">Transcription regulation</keyword>
<keyword evidence="3" id="KW-0238">DNA-binding</keyword>
<reference evidence="6" key="1">
    <citation type="submission" date="2020-05" db="EMBL/GenBank/DDBJ databases">
        <authorList>
            <person name="Chiriac C."/>
            <person name="Salcher M."/>
            <person name="Ghai R."/>
            <person name="Kavagutti S V."/>
        </authorList>
    </citation>
    <scope>NUCLEOTIDE SEQUENCE</scope>
</reference>
<dbReference type="Gene3D" id="1.10.10.10">
    <property type="entry name" value="Winged helix-like DNA-binding domain superfamily/Winged helix DNA-binding domain"/>
    <property type="match status" value="1"/>
</dbReference>
<evidence type="ECO:0000259" key="5">
    <source>
        <dbReference type="PROSITE" id="PS51000"/>
    </source>
</evidence>
<proteinExistence type="predicted"/>
<evidence type="ECO:0000313" key="6">
    <source>
        <dbReference type="EMBL" id="CAB4703535.1"/>
    </source>
</evidence>
<sequence length="255" mass="27080">MYAEERQQAMAQLVAERGRLSVVELAETFDVTTETVRRDLSALERLGLARRVHGGAVPAGSLAMIESGLLERDQVLPDEKQRIARRALDLLPAAGSTVFIDAGSTTGHLIGLLPRDTRLVVFTHAVPIAARLASHPHVELHLLPGRVRVTTQAAVGADTVEALQRIRADVAFVGANGISADHGASTPDRDEAATKRAMVRSAHRVVVLADATKVGQESAISFADIGDVDVLVTDDQVRERDSAALTAAGVEVLVS</sequence>
<dbReference type="EMBL" id="CAEZXR010000107">
    <property type="protein sequence ID" value="CAB4703535.1"/>
    <property type="molecule type" value="Genomic_DNA"/>
</dbReference>
<evidence type="ECO:0000256" key="1">
    <source>
        <dbReference type="ARBA" id="ARBA00022491"/>
    </source>
</evidence>
<gene>
    <name evidence="6" type="ORF">UFOPK2579_01062</name>
</gene>
<dbReference type="InterPro" id="IPR036390">
    <property type="entry name" value="WH_DNA-bd_sf"/>
</dbReference>
<dbReference type="SMART" id="SM00420">
    <property type="entry name" value="HTH_DEOR"/>
    <property type="match status" value="1"/>
</dbReference>
<dbReference type="PROSITE" id="PS51000">
    <property type="entry name" value="HTH_DEOR_2"/>
    <property type="match status" value="1"/>
</dbReference>
<dbReference type="Pfam" id="PF08220">
    <property type="entry name" value="HTH_DeoR"/>
    <property type="match status" value="1"/>
</dbReference>
<evidence type="ECO:0000256" key="4">
    <source>
        <dbReference type="ARBA" id="ARBA00023163"/>
    </source>
</evidence>
<dbReference type="InterPro" id="IPR018356">
    <property type="entry name" value="Tscrpt_reg_HTH_DeoR_CS"/>
</dbReference>
<keyword evidence="4" id="KW-0804">Transcription</keyword>
<accession>A0A6J6Q334</accession>
<dbReference type="PANTHER" id="PTHR30363:SF4">
    <property type="entry name" value="GLYCEROL-3-PHOSPHATE REGULON REPRESSOR"/>
    <property type="match status" value="1"/>
</dbReference>
<evidence type="ECO:0000256" key="3">
    <source>
        <dbReference type="ARBA" id="ARBA00023125"/>
    </source>
</evidence>
<dbReference type="Pfam" id="PF00455">
    <property type="entry name" value="DeoRC"/>
    <property type="match status" value="1"/>
</dbReference>
<feature type="domain" description="HTH deoR-type" evidence="5">
    <location>
        <begin position="3"/>
        <end position="58"/>
    </location>
</feature>